<sequence length="40" mass="4580">MLLDSIFFLGHIRIRSFAVVFYKESVPIGRNGKKKGERGL</sequence>
<organism evidence="1 2">
    <name type="scientific">Porphyromonas gingivalis F0570</name>
    <dbReference type="NCBI Taxonomy" id="1227271"/>
    <lineage>
        <taxon>Bacteria</taxon>
        <taxon>Pseudomonadati</taxon>
        <taxon>Bacteroidota</taxon>
        <taxon>Bacteroidia</taxon>
        <taxon>Bacteroidales</taxon>
        <taxon>Porphyromonadaceae</taxon>
        <taxon>Porphyromonas</taxon>
    </lineage>
</organism>
<reference evidence="1 2" key="1">
    <citation type="submission" date="2013-06" db="EMBL/GenBank/DDBJ databases">
        <authorList>
            <person name="Weinstock G."/>
            <person name="Sodergren E."/>
            <person name="Lobos E.A."/>
            <person name="Fulton L."/>
            <person name="Fulton R."/>
            <person name="Courtney L."/>
            <person name="Fronick C."/>
            <person name="O'Laughlin M."/>
            <person name="Godfrey J."/>
            <person name="Wilson R.M."/>
            <person name="Miner T."/>
            <person name="Farmer C."/>
            <person name="Delehaunty K."/>
            <person name="Cordes M."/>
            <person name="Minx P."/>
            <person name="Tomlinson C."/>
            <person name="Chen J."/>
            <person name="Wollam A."/>
            <person name="Pepin K.H."/>
            <person name="Bhonagiri V."/>
            <person name="Zhang X."/>
            <person name="Warren W."/>
            <person name="Mitreva M."/>
            <person name="Mardis E.R."/>
            <person name="Wilson R.K."/>
        </authorList>
    </citation>
    <scope>NUCLEOTIDE SEQUENCE [LARGE SCALE GENOMIC DNA]</scope>
    <source>
        <strain evidence="1 2">F0570</strain>
    </source>
</reference>
<name>A0A0E2M6P9_PORGN</name>
<evidence type="ECO:0000313" key="1">
    <source>
        <dbReference type="EMBL" id="ERJ67869.1"/>
    </source>
</evidence>
<dbReference type="AlphaFoldDB" id="A0A0E2M6P9"/>
<proteinExistence type="predicted"/>
<dbReference type="Proteomes" id="UP000016630">
    <property type="component" value="Unassembled WGS sequence"/>
</dbReference>
<protein>
    <submittedName>
        <fullName evidence="1">Uncharacterized protein</fullName>
    </submittedName>
</protein>
<comment type="caution">
    <text evidence="1">The sequence shown here is derived from an EMBL/GenBank/DDBJ whole genome shotgun (WGS) entry which is preliminary data.</text>
</comment>
<dbReference type="EMBL" id="AWUW01000041">
    <property type="protein sequence ID" value="ERJ67869.1"/>
    <property type="molecule type" value="Genomic_DNA"/>
</dbReference>
<dbReference type="HOGENOM" id="CLU_3294108_0_0_10"/>
<evidence type="ECO:0000313" key="2">
    <source>
        <dbReference type="Proteomes" id="UP000016630"/>
    </source>
</evidence>
<accession>A0A0E2M6P9</accession>
<gene>
    <name evidence="1" type="ORF">HMPREF1555_00712</name>
</gene>